<reference evidence="2" key="1">
    <citation type="submission" date="2020-11" db="EMBL/GenBank/DDBJ databases">
        <title>Isolation and identification of active actinomycetes.</title>
        <authorList>
            <person name="Sun X."/>
        </authorList>
    </citation>
    <scope>NUCLEOTIDE SEQUENCE</scope>
    <source>
        <strain evidence="2">NEAU-A11</strain>
    </source>
</reference>
<accession>A0A931CCD5</accession>
<sequence length="176" mass="19623">MDQNQLLQLMTQQLSGSPGLPESLAELAASDPQLSQLSGLLAERERQLTERLAQEEEEERQAQEELLAREDQERRRDELRRRGQAVRRYVEELTGELAAVRATLDELAAALGACPECFGADPDCRWCRGRGGPGHAIPDPESFRRLVLPAVRTHVRLHGRVSITPPGPRTAEGRET</sequence>
<evidence type="ECO:0000313" key="2">
    <source>
        <dbReference type="EMBL" id="MBG0564862.1"/>
    </source>
</evidence>
<name>A0A931CCD5_9ACTN</name>
<gene>
    <name evidence="2" type="ORF">I4J89_25765</name>
</gene>
<dbReference type="EMBL" id="JADQTO010000012">
    <property type="protein sequence ID" value="MBG0564862.1"/>
    <property type="molecule type" value="Genomic_DNA"/>
</dbReference>
<keyword evidence="3" id="KW-1185">Reference proteome</keyword>
<proteinExistence type="predicted"/>
<dbReference type="RefSeq" id="WP_196416631.1">
    <property type="nucleotide sequence ID" value="NZ_JADQTO010000012.1"/>
</dbReference>
<dbReference type="Proteomes" id="UP000598146">
    <property type="component" value="Unassembled WGS sequence"/>
</dbReference>
<protein>
    <submittedName>
        <fullName evidence="2">Uncharacterized protein</fullName>
    </submittedName>
</protein>
<organism evidence="2 3">
    <name type="scientific">Actinoplanes aureus</name>
    <dbReference type="NCBI Taxonomy" id="2792083"/>
    <lineage>
        <taxon>Bacteria</taxon>
        <taxon>Bacillati</taxon>
        <taxon>Actinomycetota</taxon>
        <taxon>Actinomycetes</taxon>
        <taxon>Micromonosporales</taxon>
        <taxon>Micromonosporaceae</taxon>
        <taxon>Actinoplanes</taxon>
    </lineage>
</organism>
<dbReference type="AlphaFoldDB" id="A0A931CCD5"/>
<comment type="caution">
    <text evidence="2">The sequence shown here is derived from an EMBL/GenBank/DDBJ whole genome shotgun (WGS) entry which is preliminary data.</text>
</comment>
<feature type="region of interest" description="Disordered" evidence="1">
    <location>
        <begin position="51"/>
        <end position="81"/>
    </location>
</feature>
<evidence type="ECO:0000313" key="3">
    <source>
        <dbReference type="Proteomes" id="UP000598146"/>
    </source>
</evidence>
<evidence type="ECO:0000256" key="1">
    <source>
        <dbReference type="SAM" id="MobiDB-lite"/>
    </source>
</evidence>